<sequence>MLVGSEPEVLILGNLEQSISKRSFPVYAEEIDAGFDVSSLTAMLSEVACLLNITIVGGSIPKRSGDKLYNIYCVFGTDGKLKAKHRKLYVASCSPARDVGAGYVSWGHSMLVGPFREVLATTERKAIIRSDIDYSQIEPRRKNLPLEKQRRGDVYQLVDVQRLNSR</sequence>
<dbReference type="InterPro" id="IPR003010">
    <property type="entry name" value="C-N_Hydrolase"/>
</dbReference>
<comment type="caution">
    <text evidence="2">The sequence shown here is derived from an EMBL/GenBank/DDBJ whole genome shotgun (WGS) entry which is preliminary data.</text>
</comment>
<dbReference type="AlphaFoldDB" id="A0A8S0R6E8"/>
<feature type="domain" description="CN hydrolase" evidence="1">
    <location>
        <begin position="38"/>
        <end position="89"/>
    </location>
</feature>
<keyword evidence="3" id="KW-1185">Reference proteome</keyword>
<dbReference type="GO" id="GO:0006107">
    <property type="term" value="P:oxaloacetate metabolic process"/>
    <property type="evidence" value="ECO:0007669"/>
    <property type="project" value="TreeGrafter"/>
</dbReference>
<dbReference type="Proteomes" id="UP000594638">
    <property type="component" value="Unassembled WGS sequence"/>
</dbReference>
<dbReference type="GO" id="GO:0050152">
    <property type="term" value="F:omega-amidase activity"/>
    <property type="evidence" value="ECO:0007669"/>
    <property type="project" value="TreeGrafter"/>
</dbReference>
<proteinExistence type="predicted"/>
<organism evidence="2 3">
    <name type="scientific">Olea europaea subsp. europaea</name>
    <dbReference type="NCBI Taxonomy" id="158383"/>
    <lineage>
        <taxon>Eukaryota</taxon>
        <taxon>Viridiplantae</taxon>
        <taxon>Streptophyta</taxon>
        <taxon>Embryophyta</taxon>
        <taxon>Tracheophyta</taxon>
        <taxon>Spermatophyta</taxon>
        <taxon>Magnoliopsida</taxon>
        <taxon>eudicotyledons</taxon>
        <taxon>Gunneridae</taxon>
        <taxon>Pentapetalae</taxon>
        <taxon>asterids</taxon>
        <taxon>lamiids</taxon>
        <taxon>Lamiales</taxon>
        <taxon>Oleaceae</taxon>
        <taxon>Oleeae</taxon>
        <taxon>Olea</taxon>
    </lineage>
</organism>
<dbReference type="Pfam" id="PF00795">
    <property type="entry name" value="CN_hydrolase"/>
    <property type="match status" value="1"/>
</dbReference>
<evidence type="ECO:0000313" key="3">
    <source>
        <dbReference type="Proteomes" id="UP000594638"/>
    </source>
</evidence>
<reference evidence="2 3" key="1">
    <citation type="submission" date="2019-12" db="EMBL/GenBank/DDBJ databases">
        <authorList>
            <person name="Alioto T."/>
            <person name="Alioto T."/>
            <person name="Gomez Garrido J."/>
        </authorList>
    </citation>
    <scope>NUCLEOTIDE SEQUENCE [LARGE SCALE GENOMIC DNA]</scope>
</reference>
<dbReference type="GO" id="GO:0005739">
    <property type="term" value="C:mitochondrion"/>
    <property type="evidence" value="ECO:0007669"/>
    <property type="project" value="TreeGrafter"/>
</dbReference>
<dbReference type="PANTHER" id="PTHR23088">
    <property type="entry name" value="NITRILASE-RELATED"/>
    <property type="match status" value="1"/>
</dbReference>
<evidence type="ECO:0000259" key="1">
    <source>
        <dbReference type="Pfam" id="PF00795"/>
    </source>
</evidence>
<dbReference type="SUPFAM" id="SSF56317">
    <property type="entry name" value="Carbon-nitrogen hydrolase"/>
    <property type="match status" value="1"/>
</dbReference>
<name>A0A8S0R6E8_OLEEU</name>
<gene>
    <name evidence="2" type="ORF">OLEA9_A013512</name>
</gene>
<evidence type="ECO:0000313" key="2">
    <source>
        <dbReference type="EMBL" id="CAA2974105.1"/>
    </source>
</evidence>
<dbReference type="GO" id="GO:0006541">
    <property type="term" value="P:glutamine metabolic process"/>
    <property type="evidence" value="ECO:0007669"/>
    <property type="project" value="TreeGrafter"/>
</dbReference>
<dbReference type="OrthoDB" id="10250282at2759"/>
<dbReference type="Gene3D" id="3.60.110.10">
    <property type="entry name" value="Carbon-nitrogen hydrolase"/>
    <property type="match status" value="2"/>
</dbReference>
<dbReference type="GO" id="GO:0006528">
    <property type="term" value="P:asparagine metabolic process"/>
    <property type="evidence" value="ECO:0007669"/>
    <property type="project" value="TreeGrafter"/>
</dbReference>
<dbReference type="EMBL" id="CACTIH010002144">
    <property type="protein sequence ID" value="CAA2974105.1"/>
    <property type="molecule type" value="Genomic_DNA"/>
</dbReference>
<dbReference type="InterPro" id="IPR036526">
    <property type="entry name" value="C-N_Hydrolase_sf"/>
</dbReference>
<accession>A0A8S0R6E8</accession>
<protein>
    <submittedName>
        <fullName evidence="2">Omega-amidase, chloroplastic-like isoform X2</fullName>
    </submittedName>
</protein>
<dbReference type="Gramene" id="OE9A013512T5">
    <property type="protein sequence ID" value="OE9A013512C5"/>
    <property type="gene ID" value="OE9A013512"/>
</dbReference>
<dbReference type="PANTHER" id="PTHR23088:SF30">
    <property type="entry name" value="OMEGA-AMIDASE NIT2"/>
    <property type="match status" value="1"/>
</dbReference>